<evidence type="ECO:0000256" key="3">
    <source>
        <dbReference type="ARBA" id="ARBA00023163"/>
    </source>
</evidence>
<evidence type="ECO:0000259" key="4">
    <source>
        <dbReference type="PROSITE" id="PS50987"/>
    </source>
</evidence>
<dbReference type="AlphaFoldDB" id="A0A1H6S2X3"/>
<keyword evidence="2" id="KW-0238">DNA-binding</keyword>
<dbReference type="Gene3D" id="1.10.10.10">
    <property type="entry name" value="Winged helix-like DNA-binding domain superfamily/Winged helix DNA-binding domain"/>
    <property type="match status" value="1"/>
</dbReference>
<accession>A0A1H6S2X3</accession>
<dbReference type="InterPro" id="IPR001845">
    <property type="entry name" value="HTH_ArsR_DNA-bd_dom"/>
</dbReference>
<evidence type="ECO:0000313" key="5">
    <source>
        <dbReference type="EMBL" id="SEI62498.1"/>
    </source>
</evidence>
<keyword evidence="1" id="KW-0805">Transcription regulation</keyword>
<dbReference type="PANTHER" id="PTHR33154:SF18">
    <property type="entry name" value="ARSENICAL RESISTANCE OPERON REPRESSOR"/>
    <property type="match status" value="1"/>
</dbReference>
<evidence type="ECO:0000313" key="6">
    <source>
        <dbReference type="Proteomes" id="UP000198564"/>
    </source>
</evidence>
<dbReference type="EMBL" id="FNYW01000006">
    <property type="protein sequence ID" value="SEI62498.1"/>
    <property type="molecule type" value="Genomic_DNA"/>
</dbReference>
<dbReference type="Proteomes" id="UP000198564">
    <property type="component" value="Unassembled WGS sequence"/>
</dbReference>
<name>A0A1H6S2X3_9LACT</name>
<dbReference type="InterPro" id="IPR051081">
    <property type="entry name" value="HTH_MetalResp_TranReg"/>
</dbReference>
<dbReference type="OrthoDB" id="9798835at2"/>
<feature type="domain" description="HTH arsR-type" evidence="4">
    <location>
        <begin position="1"/>
        <end position="90"/>
    </location>
</feature>
<dbReference type="Pfam" id="PF01022">
    <property type="entry name" value="HTH_5"/>
    <property type="match status" value="1"/>
</dbReference>
<organism evidence="5 6">
    <name type="scientific">Alkalibacterium gilvum</name>
    <dbReference type="NCBI Taxonomy" id="1130080"/>
    <lineage>
        <taxon>Bacteria</taxon>
        <taxon>Bacillati</taxon>
        <taxon>Bacillota</taxon>
        <taxon>Bacilli</taxon>
        <taxon>Lactobacillales</taxon>
        <taxon>Carnobacteriaceae</taxon>
        <taxon>Alkalibacterium</taxon>
    </lineage>
</organism>
<dbReference type="PANTHER" id="PTHR33154">
    <property type="entry name" value="TRANSCRIPTIONAL REGULATOR, ARSR FAMILY"/>
    <property type="match status" value="1"/>
</dbReference>
<reference evidence="6" key="1">
    <citation type="submission" date="2016-10" db="EMBL/GenBank/DDBJ databases">
        <authorList>
            <person name="Varghese N."/>
            <person name="Submissions S."/>
        </authorList>
    </citation>
    <scope>NUCLEOTIDE SEQUENCE [LARGE SCALE GENOMIC DNA]</scope>
    <source>
        <strain evidence="6">DSM 25751</strain>
    </source>
</reference>
<dbReference type="NCBIfam" id="NF033788">
    <property type="entry name" value="HTH_metalloreg"/>
    <property type="match status" value="1"/>
</dbReference>
<dbReference type="PROSITE" id="PS50987">
    <property type="entry name" value="HTH_ARSR_2"/>
    <property type="match status" value="1"/>
</dbReference>
<dbReference type="GO" id="GO:0003700">
    <property type="term" value="F:DNA-binding transcription factor activity"/>
    <property type="evidence" value="ECO:0007669"/>
    <property type="project" value="InterPro"/>
</dbReference>
<dbReference type="InterPro" id="IPR036388">
    <property type="entry name" value="WH-like_DNA-bd_sf"/>
</dbReference>
<keyword evidence="3" id="KW-0804">Transcription</keyword>
<gene>
    <name evidence="5" type="ORF">SAMN04488113_10615</name>
</gene>
<keyword evidence="6" id="KW-1185">Reference proteome</keyword>
<dbReference type="PRINTS" id="PR00778">
    <property type="entry name" value="HTHARSR"/>
</dbReference>
<dbReference type="SUPFAM" id="SSF46785">
    <property type="entry name" value="Winged helix' DNA-binding domain"/>
    <property type="match status" value="1"/>
</dbReference>
<dbReference type="RefSeq" id="WP_091633343.1">
    <property type="nucleotide sequence ID" value="NZ_FNYW01000006.1"/>
</dbReference>
<evidence type="ECO:0000256" key="2">
    <source>
        <dbReference type="ARBA" id="ARBA00023125"/>
    </source>
</evidence>
<sequence>MEHLFKALGDENRLRMINLLQGEELCVCEIEAILDTSQSNVSRHLTKLRSEDIVIFKKKAQWTYYQIDPVFIRDNENLYHYLIEKMQQKETFQDDLEQLSLYKEGKIHCGLMAN</sequence>
<dbReference type="InterPro" id="IPR011991">
    <property type="entry name" value="ArsR-like_HTH"/>
</dbReference>
<dbReference type="GO" id="GO:0003677">
    <property type="term" value="F:DNA binding"/>
    <property type="evidence" value="ECO:0007669"/>
    <property type="project" value="UniProtKB-KW"/>
</dbReference>
<proteinExistence type="predicted"/>
<evidence type="ECO:0000256" key="1">
    <source>
        <dbReference type="ARBA" id="ARBA00023015"/>
    </source>
</evidence>
<dbReference type="STRING" id="1130080.SAMN04488113_10615"/>
<dbReference type="InterPro" id="IPR036390">
    <property type="entry name" value="WH_DNA-bd_sf"/>
</dbReference>
<protein>
    <submittedName>
        <fullName evidence="5">Transcriptional regulator, ArsR family</fullName>
    </submittedName>
</protein>
<dbReference type="CDD" id="cd00090">
    <property type="entry name" value="HTH_ARSR"/>
    <property type="match status" value="1"/>
</dbReference>
<dbReference type="SMART" id="SM00418">
    <property type="entry name" value="HTH_ARSR"/>
    <property type="match status" value="1"/>
</dbReference>